<dbReference type="CDD" id="cd05121">
    <property type="entry name" value="ABC1_ADCK3-like"/>
    <property type="match status" value="1"/>
</dbReference>
<keyword evidence="4" id="KW-0830">Ubiquinone</keyword>
<keyword evidence="2" id="KW-1133">Transmembrane helix</keyword>
<reference evidence="5" key="1">
    <citation type="submission" date="2015-01" db="EMBL/GenBank/DDBJ databases">
        <authorList>
            <person name="Aslett A.Martin."/>
            <person name="De Silva Nishadi"/>
        </authorList>
    </citation>
    <scope>NUCLEOTIDE SEQUENCE [LARGE SCALE GENOMIC DNA]</scope>
    <source>
        <strain evidence="5">UMC4404</strain>
    </source>
</reference>
<evidence type="ECO:0000256" key="1">
    <source>
        <dbReference type="ARBA" id="ARBA00009670"/>
    </source>
</evidence>
<dbReference type="PANTHER" id="PTHR10566">
    <property type="entry name" value="CHAPERONE-ACTIVITY OF BC1 COMPLEX CABC1 -RELATED"/>
    <property type="match status" value="1"/>
</dbReference>
<name>A0A9P1L6S4_PARSO</name>
<dbReference type="RefSeq" id="WP_021127766.1">
    <property type="nucleotide sequence ID" value="NZ_CDLK01000048.1"/>
</dbReference>
<comment type="caution">
    <text evidence="4">The sequence shown here is derived from an EMBL/GenBank/DDBJ whole genome shotgun (WGS) entry which is preliminary data.</text>
</comment>
<dbReference type="SUPFAM" id="SSF56112">
    <property type="entry name" value="Protein kinase-like (PK-like)"/>
    <property type="match status" value="1"/>
</dbReference>
<keyword evidence="2" id="KW-0472">Membrane</keyword>
<feature type="domain" description="ABC1 atypical kinase-like" evidence="3">
    <location>
        <begin position="92"/>
        <end position="334"/>
    </location>
</feature>
<dbReference type="InterPro" id="IPR011009">
    <property type="entry name" value="Kinase-like_dom_sf"/>
</dbReference>
<evidence type="ECO:0000256" key="2">
    <source>
        <dbReference type="SAM" id="Phobius"/>
    </source>
</evidence>
<gene>
    <name evidence="4" type="primary">ubiB</name>
    <name evidence="4" type="ORF">UMC4404_25671</name>
</gene>
<dbReference type="Proteomes" id="UP000049685">
    <property type="component" value="Unassembled WGS sequence"/>
</dbReference>
<dbReference type="InterPro" id="IPR004147">
    <property type="entry name" value="ABC1_dom"/>
</dbReference>
<dbReference type="PANTHER" id="PTHR10566:SF113">
    <property type="entry name" value="PROTEIN ACTIVITY OF BC1 COMPLEX KINASE 7, CHLOROPLASTIC"/>
    <property type="match status" value="1"/>
</dbReference>
<dbReference type="EMBL" id="CDNY01000026">
    <property type="protein sequence ID" value="CEO35200.1"/>
    <property type="molecule type" value="Genomic_DNA"/>
</dbReference>
<feature type="transmembrane region" description="Helical" evidence="2">
    <location>
        <begin position="522"/>
        <end position="544"/>
    </location>
</feature>
<organism evidence="4 5">
    <name type="scientific">Paraclostridium sordellii</name>
    <name type="common">Clostridium sordellii</name>
    <dbReference type="NCBI Taxonomy" id="1505"/>
    <lineage>
        <taxon>Bacteria</taxon>
        <taxon>Bacillati</taxon>
        <taxon>Bacillota</taxon>
        <taxon>Clostridia</taxon>
        <taxon>Peptostreptococcales</taxon>
        <taxon>Peptostreptococcaceae</taxon>
        <taxon>Paraclostridium</taxon>
    </lineage>
</organism>
<keyword evidence="2" id="KW-0812">Transmembrane</keyword>
<protein>
    <submittedName>
        <fullName evidence="4">Ubiquinone biosynthesis protein</fullName>
    </submittedName>
</protein>
<dbReference type="InterPro" id="IPR050154">
    <property type="entry name" value="UbiB_kinase"/>
</dbReference>
<evidence type="ECO:0000259" key="3">
    <source>
        <dbReference type="Pfam" id="PF03109"/>
    </source>
</evidence>
<dbReference type="AlphaFoldDB" id="A0A9P1L6S4"/>
<feature type="transmembrane region" description="Helical" evidence="2">
    <location>
        <begin position="496"/>
        <end position="516"/>
    </location>
</feature>
<proteinExistence type="inferred from homology"/>
<dbReference type="Pfam" id="PF03109">
    <property type="entry name" value="ABC1"/>
    <property type="match status" value="1"/>
</dbReference>
<comment type="similarity">
    <text evidence="1">Belongs to the protein kinase superfamily. ADCK protein kinase family.</text>
</comment>
<accession>A0A9P1L6S4</accession>
<evidence type="ECO:0000313" key="5">
    <source>
        <dbReference type="Proteomes" id="UP000049685"/>
    </source>
</evidence>
<evidence type="ECO:0000313" key="4">
    <source>
        <dbReference type="EMBL" id="CEO35200.1"/>
    </source>
</evidence>
<sequence length="554" mass="63175">MKVSYRHLKRYKEIVQILMKYGFSIVVEKLNIEGVAYKIPITNPPAEIKNMSTGERLRKACEELGPTYVKLGQILSTRKDLLDQNIIDELAKLRDNVEVFDTDIAINIIEEELNSKIENIFLEFNKEPIAAASLGQVYEATLKSGETVIVKVQRPNVENTIKSDVEILKTIAGAVKDFNKDLNVDIQGIIEDFETQLLRELDYNFEAINGLKFQNIFANTKEVYIPKVYMEYTTKKVLVLEKIVGVKLSDIGKMKELGWDTNKISEIGINSIFKQIFEYGFFHADPHPGNIFVINEDCIAYIDFGMIGIIDKKTLNILNSITLAAVDRNIDRIIYLMMELDLISYDTNLNGLRQDLLYLMHYYYDVPIDKLNLGDILNEVFRFCRTYKIAMPPQLVLLVKSLITLEGTARELNPNFSITIAGKSFMRYYYLNRFNPQNLVKESKQSAQEAIADMKVIPKQLKGILRNIERNNIKIHIEDVKFAKLEKTITDLATKLSLSLVLAALLVGSSLIIASPNVNNSLWVKILAFSGFIVSFLVGILLVIKIVRSEYIKK</sequence>